<name>A0A8X6MIT4_NEPPI</name>
<sequence>MTHVHPCFIRKAGWGDVQKIGKRSVDEGLLQERGHLAIDPCLAELWNIQGGLRRVRCLLVGRADAQKSTLNITQQQMVVLARQAAE</sequence>
<organism evidence="1 2">
    <name type="scientific">Nephila pilipes</name>
    <name type="common">Giant wood spider</name>
    <name type="synonym">Nephila maculata</name>
    <dbReference type="NCBI Taxonomy" id="299642"/>
    <lineage>
        <taxon>Eukaryota</taxon>
        <taxon>Metazoa</taxon>
        <taxon>Ecdysozoa</taxon>
        <taxon>Arthropoda</taxon>
        <taxon>Chelicerata</taxon>
        <taxon>Arachnida</taxon>
        <taxon>Araneae</taxon>
        <taxon>Araneomorphae</taxon>
        <taxon>Entelegynae</taxon>
        <taxon>Araneoidea</taxon>
        <taxon>Nephilidae</taxon>
        <taxon>Nephila</taxon>
    </lineage>
</organism>
<protein>
    <submittedName>
        <fullName evidence="1">Uncharacterized protein</fullName>
    </submittedName>
</protein>
<evidence type="ECO:0000313" key="2">
    <source>
        <dbReference type="Proteomes" id="UP000887013"/>
    </source>
</evidence>
<dbReference type="Proteomes" id="UP000887013">
    <property type="component" value="Unassembled WGS sequence"/>
</dbReference>
<evidence type="ECO:0000313" key="1">
    <source>
        <dbReference type="EMBL" id="GFS55584.1"/>
    </source>
</evidence>
<dbReference type="AlphaFoldDB" id="A0A8X6MIT4"/>
<comment type="caution">
    <text evidence="1">The sequence shown here is derived from an EMBL/GenBank/DDBJ whole genome shotgun (WGS) entry which is preliminary data.</text>
</comment>
<reference evidence="1" key="1">
    <citation type="submission" date="2020-08" db="EMBL/GenBank/DDBJ databases">
        <title>Multicomponent nature underlies the extraordinary mechanical properties of spider dragline silk.</title>
        <authorList>
            <person name="Kono N."/>
            <person name="Nakamura H."/>
            <person name="Mori M."/>
            <person name="Yoshida Y."/>
            <person name="Ohtoshi R."/>
            <person name="Malay A.D."/>
            <person name="Moran D.A.P."/>
            <person name="Tomita M."/>
            <person name="Numata K."/>
            <person name="Arakawa K."/>
        </authorList>
    </citation>
    <scope>NUCLEOTIDE SEQUENCE</scope>
</reference>
<accession>A0A8X6MIT4</accession>
<gene>
    <name evidence="1" type="ORF">NPIL_635791</name>
</gene>
<dbReference type="EMBL" id="BMAW01046468">
    <property type="protein sequence ID" value="GFS55584.1"/>
    <property type="molecule type" value="Genomic_DNA"/>
</dbReference>
<proteinExistence type="predicted"/>
<keyword evidence="2" id="KW-1185">Reference proteome</keyword>